<gene>
    <name evidence="2" type="ORF">PCOR1329_LOCUS76300</name>
</gene>
<feature type="compositionally biased region" description="Low complexity" evidence="1">
    <location>
        <begin position="1"/>
        <end position="15"/>
    </location>
</feature>
<feature type="non-terminal residue" evidence="2">
    <location>
        <position position="144"/>
    </location>
</feature>
<feature type="region of interest" description="Disordered" evidence="1">
    <location>
        <begin position="1"/>
        <end position="132"/>
    </location>
</feature>
<dbReference type="EMBL" id="CAUYUJ010020475">
    <property type="protein sequence ID" value="CAK0898458.1"/>
    <property type="molecule type" value="Genomic_DNA"/>
</dbReference>
<protein>
    <submittedName>
        <fullName evidence="2">Uncharacterized protein</fullName>
    </submittedName>
</protein>
<organism evidence="2 3">
    <name type="scientific">Prorocentrum cordatum</name>
    <dbReference type="NCBI Taxonomy" id="2364126"/>
    <lineage>
        <taxon>Eukaryota</taxon>
        <taxon>Sar</taxon>
        <taxon>Alveolata</taxon>
        <taxon>Dinophyceae</taxon>
        <taxon>Prorocentrales</taxon>
        <taxon>Prorocentraceae</taxon>
        <taxon>Prorocentrum</taxon>
    </lineage>
</organism>
<name>A0ABN9XKC3_9DINO</name>
<keyword evidence="3" id="KW-1185">Reference proteome</keyword>
<feature type="compositionally biased region" description="Low complexity" evidence="1">
    <location>
        <begin position="43"/>
        <end position="64"/>
    </location>
</feature>
<dbReference type="Proteomes" id="UP001189429">
    <property type="component" value="Unassembled WGS sequence"/>
</dbReference>
<evidence type="ECO:0000313" key="3">
    <source>
        <dbReference type="Proteomes" id="UP001189429"/>
    </source>
</evidence>
<accession>A0ABN9XKC3</accession>
<reference evidence="2" key="1">
    <citation type="submission" date="2023-10" db="EMBL/GenBank/DDBJ databases">
        <authorList>
            <person name="Chen Y."/>
            <person name="Shah S."/>
            <person name="Dougan E. K."/>
            <person name="Thang M."/>
            <person name="Chan C."/>
        </authorList>
    </citation>
    <scope>NUCLEOTIDE SEQUENCE [LARGE SCALE GENOMIC DNA]</scope>
</reference>
<comment type="caution">
    <text evidence="2">The sequence shown here is derived from an EMBL/GenBank/DDBJ whole genome shotgun (WGS) entry which is preliminary data.</text>
</comment>
<sequence>MAARNPRPARRSPAGAAGGAAGGEWSEKELQRGSRMKLPPYAVDSCSGSSSSGLTDSTSSVGSLPFAWHPAASARPGARDLVHEQWLAGESSDEDADQGWRGSEAAPRPEADGQRADGSLSIAPRSRARPQERELRVAFAALPA</sequence>
<evidence type="ECO:0000256" key="1">
    <source>
        <dbReference type="SAM" id="MobiDB-lite"/>
    </source>
</evidence>
<proteinExistence type="predicted"/>
<evidence type="ECO:0000313" key="2">
    <source>
        <dbReference type="EMBL" id="CAK0898458.1"/>
    </source>
</evidence>